<organism evidence="1">
    <name type="scientific">gut metagenome</name>
    <dbReference type="NCBI Taxonomy" id="749906"/>
    <lineage>
        <taxon>unclassified sequences</taxon>
        <taxon>metagenomes</taxon>
        <taxon>organismal metagenomes</taxon>
    </lineage>
</organism>
<comment type="caution">
    <text evidence="1">The sequence shown here is derived from an EMBL/GenBank/DDBJ whole genome shotgun (WGS) entry which is preliminary data.</text>
</comment>
<gene>
    <name evidence="1" type="ORF">EVA_20358</name>
</gene>
<name>J9FW31_9ZZZZ</name>
<evidence type="ECO:0000313" key="1">
    <source>
        <dbReference type="EMBL" id="EJW91534.1"/>
    </source>
</evidence>
<reference evidence="1" key="1">
    <citation type="journal article" date="2012" name="PLoS ONE">
        <title>Gene sets for utilization of primary and secondary nutrition supplies in the distal gut of endangered iberian lynx.</title>
        <authorList>
            <person name="Alcaide M."/>
            <person name="Messina E."/>
            <person name="Richter M."/>
            <person name="Bargiela R."/>
            <person name="Peplies J."/>
            <person name="Huws S.A."/>
            <person name="Newbold C.J."/>
            <person name="Golyshin P.N."/>
            <person name="Simon M.A."/>
            <person name="Lopez G."/>
            <person name="Yakimov M.M."/>
            <person name="Ferrer M."/>
        </authorList>
    </citation>
    <scope>NUCLEOTIDE SEQUENCE</scope>
</reference>
<sequence>HGWSFQNDTTPSTLPGDTATVQYIKSYIDRGIPPLCYCPGGAGHWMVAYDYSSGSTFEDIKIIDPANGQRKTLTAGMRYSCGATSSGITRIEAAPSAH</sequence>
<evidence type="ECO:0008006" key="2">
    <source>
        <dbReference type="Google" id="ProtNLM"/>
    </source>
</evidence>
<dbReference type="AlphaFoldDB" id="J9FW31"/>
<feature type="non-terminal residue" evidence="1">
    <location>
        <position position="1"/>
    </location>
</feature>
<protein>
    <recommendedName>
        <fullName evidence="2">Peptidase C39-like domain-containing protein</fullName>
    </recommendedName>
</protein>
<dbReference type="EMBL" id="AMCI01008120">
    <property type="protein sequence ID" value="EJW91534.1"/>
    <property type="molecule type" value="Genomic_DNA"/>
</dbReference>
<accession>J9FW31</accession>
<proteinExistence type="predicted"/>